<gene>
    <name evidence="2" type="ORF">NDU88_001892</name>
</gene>
<keyword evidence="3" id="KW-1185">Reference proteome</keyword>
<dbReference type="Proteomes" id="UP001066276">
    <property type="component" value="Chromosome 10"/>
</dbReference>
<dbReference type="AlphaFoldDB" id="A0AAV7LZX5"/>
<name>A0AAV7LZX5_PLEWA</name>
<accession>A0AAV7LZX5</accession>
<sequence length="220" mass="24200">MSQEKELSESVNPIESTALTVLVSCEEYDNELACDKNAKTQDQQKGLKLSLKQKAQDIHQPHIHNYFTRIRNNPGTVGETVESTSYKGNQGLLTDIALHNWPPDPAIKSTQSEQAQNEPGGAAGTDSSLDASLIEELTVGRLRTTRIISMVHLDLLLAIISTPLKYTKLKQSILALTSELPCSGLAVHIRDSQRQSFAETHQKAPSQSVGRLVQELRDTC</sequence>
<evidence type="ECO:0000313" key="2">
    <source>
        <dbReference type="EMBL" id="KAJ1096761.1"/>
    </source>
</evidence>
<proteinExistence type="predicted"/>
<evidence type="ECO:0000256" key="1">
    <source>
        <dbReference type="SAM" id="MobiDB-lite"/>
    </source>
</evidence>
<evidence type="ECO:0000313" key="3">
    <source>
        <dbReference type="Proteomes" id="UP001066276"/>
    </source>
</evidence>
<organism evidence="2 3">
    <name type="scientific">Pleurodeles waltl</name>
    <name type="common">Iberian ribbed newt</name>
    <dbReference type="NCBI Taxonomy" id="8319"/>
    <lineage>
        <taxon>Eukaryota</taxon>
        <taxon>Metazoa</taxon>
        <taxon>Chordata</taxon>
        <taxon>Craniata</taxon>
        <taxon>Vertebrata</taxon>
        <taxon>Euteleostomi</taxon>
        <taxon>Amphibia</taxon>
        <taxon>Batrachia</taxon>
        <taxon>Caudata</taxon>
        <taxon>Salamandroidea</taxon>
        <taxon>Salamandridae</taxon>
        <taxon>Pleurodelinae</taxon>
        <taxon>Pleurodeles</taxon>
    </lineage>
</organism>
<protein>
    <submittedName>
        <fullName evidence="2">Uncharacterized protein</fullName>
    </submittedName>
</protein>
<feature type="region of interest" description="Disordered" evidence="1">
    <location>
        <begin position="103"/>
        <end position="127"/>
    </location>
</feature>
<feature type="compositionally biased region" description="Polar residues" evidence="1">
    <location>
        <begin position="108"/>
        <end position="117"/>
    </location>
</feature>
<reference evidence="2" key="1">
    <citation type="journal article" date="2022" name="bioRxiv">
        <title>Sequencing and chromosome-scale assembly of the giantPleurodeles waltlgenome.</title>
        <authorList>
            <person name="Brown T."/>
            <person name="Elewa A."/>
            <person name="Iarovenko S."/>
            <person name="Subramanian E."/>
            <person name="Araus A.J."/>
            <person name="Petzold A."/>
            <person name="Susuki M."/>
            <person name="Suzuki K.-i.T."/>
            <person name="Hayashi T."/>
            <person name="Toyoda A."/>
            <person name="Oliveira C."/>
            <person name="Osipova E."/>
            <person name="Leigh N.D."/>
            <person name="Simon A."/>
            <person name="Yun M.H."/>
        </authorList>
    </citation>
    <scope>NUCLEOTIDE SEQUENCE</scope>
    <source>
        <strain evidence="2">20211129_DDA</strain>
        <tissue evidence="2">Liver</tissue>
    </source>
</reference>
<comment type="caution">
    <text evidence="2">The sequence shown here is derived from an EMBL/GenBank/DDBJ whole genome shotgun (WGS) entry which is preliminary data.</text>
</comment>
<dbReference type="EMBL" id="JANPWB010000014">
    <property type="protein sequence ID" value="KAJ1096761.1"/>
    <property type="molecule type" value="Genomic_DNA"/>
</dbReference>